<sequence length="105" mass="12003">MFFYLENHVSHLDFLNLVTSLRNEQQSVVVIYFDLSKVFHKTCRILFDDKEDVVSVDRIKTAVTEEPLDLRQEQDCADPLARASLTSLPSPSAPLSPPPQLFQCH</sequence>
<reference evidence="2 3" key="2">
    <citation type="submission" date="2018-11" db="EMBL/GenBank/DDBJ databases">
        <authorList>
            <consortium name="Pathogen Informatics"/>
        </authorList>
    </citation>
    <scope>NUCLEOTIDE SEQUENCE [LARGE SCALE GENOMIC DNA]</scope>
    <source>
        <strain evidence="2 3">NST_G2</strain>
    </source>
</reference>
<feature type="region of interest" description="Disordered" evidence="1">
    <location>
        <begin position="84"/>
        <end position="105"/>
    </location>
</feature>
<accession>A0A183SNY4</accession>
<name>A0A183SNY4_SCHSO</name>
<protein>
    <submittedName>
        <fullName evidence="4">Arp2/3 complex 34 kDa subunit</fullName>
    </submittedName>
</protein>
<evidence type="ECO:0000313" key="2">
    <source>
        <dbReference type="EMBL" id="VDL92317.1"/>
    </source>
</evidence>
<keyword evidence="3" id="KW-1185">Reference proteome</keyword>
<organism evidence="4">
    <name type="scientific">Schistocephalus solidus</name>
    <name type="common">Tapeworm</name>
    <dbReference type="NCBI Taxonomy" id="70667"/>
    <lineage>
        <taxon>Eukaryota</taxon>
        <taxon>Metazoa</taxon>
        <taxon>Spiralia</taxon>
        <taxon>Lophotrochozoa</taxon>
        <taxon>Platyhelminthes</taxon>
        <taxon>Cestoda</taxon>
        <taxon>Eucestoda</taxon>
        <taxon>Diphyllobothriidea</taxon>
        <taxon>Diphyllobothriidae</taxon>
        <taxon>Schistocephalus</taxon>
    </lineage>
</organism>
<evidence type="ECO:0000313" key="4">
    <source>
        <dbReference type="WBParaSite" id="SSLN_0000612501-mRNA-1"/>
    </source>
</evidence>
<evidence type="ECO:0000313" key="3">
    <source>
        <dbReference type="Proteomes" id="UP000275846"/>
    </source>
</evidence>
<gene>
    <name evidence="2" type="ORF">SSLN_LOCUS5932</name>
</gene>
<evidence type="ECO:0000256" key="1">
    <source>
        <dbReference type="SAM" id="MobiDB-lite"/>
    </source>
</evidence>
<feature type="compositionally biased region" description="Pro residues" evidence="1">
    <location>
        <begin position="91"/>
        <end position="105"/>
    </location>
</feature>
<proteinExistence type="predicted"/>
<dbReference type="AlphaFoldDB" id="A0A183SNY4"/>
<dbReference type="WBParaSite" id="SSLN_0000612501-mRNA-1">
    <property type="protein sequence ID" value="SSLN_0000612501-mRNA-1"/>
    <property type="gene ID" value="SSLN_0000612501"/>
</dbReference>
<reference evidence="4" key="1">
    <citation type="submission" date="2016-06" db="UniProtKB">
        <authorList>
            <consortium name="WormBaseParasite"/>
        </authorList>
    </citation>
    <scope>IDENTIFICATION</scope>
</reference>
<dbReference type="EMBL" id="UYSU01033467">
    <property type="protein sequence ID" value="VDL92317.1"/>
    <property type="molecule type" value="Genomic_DNA"/>
</dbReference>
<dbReference type="Proteomes" id="UP000275846">
    <property type="component" value="Unassembled WGS sequence"/>
</dbReference>